<evidence type="ECO:0000256" key="1">
    <source>
        <dbReference type="ARBA" id="ARBA00005964"/>
    </source>
</evidence>
<comment type="caution">
    <text evidence="5">The sequence shown here is derived from an EMBL/GenBank/DDBJ whole genome shotgun (WGS) entry which is preliminary data.</text>
</comment>
<name>A0A9P7K742_9AGAR</name>
<protein>
    <recommendedName>
        <fullName evidence="3">Carboxylic ester hydrolase</fullName>
        <ecNumber evidence="3">3.1.1.-</ecNumber>
    </recommendedName>
</protein>
<feature type="domain" description="Carboxylesterase type B" evidence="4">
    <location>
        <begin position="39"/>
        <end position="239"/>
    </location>
</feature>
<feature type="chain" id="PRO_5040538137" description="Carboxylic ester hydrolase" evidence="3">
    <location>
        <begin position="21"/>
        <end position="268"/>
    </location>
</feature>
<dbReference type="InterPro" id="IPR050309">
    <property type="entry name" value="Type-B_Carboxylest/Lipase"/>
</dbReference>
<dbReference type="EMBL" id="JABCKI010005757">
    <property type="protein sequence ID" value="KAG5638535.1"/>
    <property type="molecule type" value="Genomic_DNA"/>
</dbReference>
<sequence length="268" mass="29139">MMWLAQPLLFVAILITNGHAQNRAGPPIVDLGYAKYLGNRSFPDTVAYLGLPYAEPPLGERRFRAPVPLNTARISREAKGAVIDATKYPPFCVQGTSGDREVSGAGSEDCLNLNIYAPSSANKKSNCYVFGNPANWPFDHWIHQSPNVVIVSIYYRLSSFGFLATPELSDSKLGDLNAGFKDQVEALRWIKRNIATFGGNPNKVTIDGVSAGGSSVHLHLVANEKERLFSGAIAQSNYRTSVPTPEQQKVGETFSLMNTTDASHPAII</sequence>
<dbReference type="InterPro" id="IPR002018">
    <property type="entry name" value="CarbesteraseB"/>
</dbReference>
<reference evidence="5" key="1">
    <citation type="submission" date="2021-02" db="EMBL/GenBank/DDBJ databases">
        <authorList>
            <person name="Nieuwenhuis M."/>
            <person name="Van De Peppel L.J.J."/>
        </authorList>
    </citation>
    <scope>NUCLEOTIDE SEQUENCE</scope>
    <source>
        <strain evidence="5">D49</strain>
    </source>
</reference>
<dbReference type="EC" id="3.1.1.-" evidence="3"/>
<evidence type="ECO:0000256" key="3">
    <source>
        <dbReference type="RuleBase" id="RU361235"/>
    </source>
</evidence>
<dbReference type="PROSITE" id="PS00122">
    <property type="entry name" value="CARBOXYLESTERASE_B_1"/>
    <property type="match status" value="1"/>
</dbReference>
<dbReference type="InterPro" id="IPR019826">
    <property type="entry name" value="Carboxylesterase_B_AS"/>
</dbReference>
<evidence type="ECO:0000259" key="4">
    <source>
        <dbReference type="Pfam" id="PF00135"/>
    </source>
</evidence>
<gene>
    <name evidence="5" type="ORF">H0H81_012035</name>
</gene>
<proteinExistence type="inferred from homology"/>
<keyword evidence="2 3" id="KW-0378">Hydrolase</keyword>
<reference evidence="5" key="2">
    <citation type="submission" date="2021-10" db="EMBL/GenBank/DDBJ databases">
        <title>Phylogenomics reveals ancestral predisposition of the termite-cultivated fungus Termitomyces towards a domesticated lifestyle.</title>
        <authorList>
            <person name="Auxier B."/>
            <person name="Grum-Grzhimaylo A."/>
            <person name="Cardenas M.E."/>
            <person name="Lodge J.D."/>
            <person name="Laessoe T."/>
            <person name="Pedersen O."/>
            <person name="Smith M.E."/>
            <person name="Kuyper T.W."/>
            <person name="Franco-Molano E.A."/>
            <person name="Baroni T.J."/>
            <person name="Aanen D.K."/>
        </authorList>
    </citation>
    <scope>NUCLEOTIDE SEQUENCE</scope>
    <source>
        <strain evidence="5">D49</strain>
    </source>
</reference>
<dbReference type="SUPFAM" id="SSF53474">
    <property type="entry name" value="alpha/beta-Hydrolases"/>
    <property type="match status" value="1"/>
</dbReference>
<dbReference type="AlphaFoldDB" id="A0A9P7K742"/>
<feature type="signal peptide" evidence="3">
    <location>
        <begin position="1"/>
        <end position="20"/>
    </location>
</feature>
<evidence type="ECO:0000313" key="6">
    <source>
        <dbReference type="Proteomes" id="UP000717328"/>
    </source>
</evidence>
<dbReference type="InterPro" id="IPR029058">
    <property type="entry name" value="AB_hydrolase_fold"/>
</dbReference>
<comment type="similarity">
    <text evidence="1 3">Belongs to the type-B carboxylesterase/lipase family.</text>
</comment>
<evidence type="ECO:0000256" key="2">
    <source>
        <dbReference type="ARBA" id="ARBA00022801"/>
    </source>
</evidence>
<dbReference type="PANTHER" id="PTHR11559">
    <property type="entry name" value="CARBOXYLESTERASE"/>
    <property type="match status" value="1"/>
</dbReference>
<keyword evidence="6" id="KW-1185">Reference proteome</keyword>
<dbReference type="GO" id="GO:0016787">
    <property type="term" value="F:hydrolase activity"/>
    <property type="evidence" value="ECO:0007669"/>
    <property type="project" value="UniProtKB-KW"/>
</dbReference>
<dbReference type="Proteomes" id="UP000717328">
    <property type="component" value="Unassembled WGS sequence"/>
</dbReference>
<dbReference type="OrthoDB" id="408631at2759"/>
<dbReference type="Pfam" id="PF00135">
    <property type="entry name" value="COesterase"/>
    <property type="match status" value="1"/>
</dbReference>
<keyword evidence="3" id="KW-0732">Signal</keyword>
<evidence type="ECO:0000313" key="5">
    <source>
        <dbReference type="EMBL" id="KAG5638535.1"/>
    </source>
</evidence>
<accession>A0A9P7K742</accession>
<organism evidence="5 6">
    <name type="scientific">Sphagnurus paluster</name>
    <dbReference type="NCBI Taxonomy" id="117069"/>
    <lineage>
        <taxon>Eukaryota</taxon>
        <taxon>Fungi</taxon>
        <taxon>Dikarya</taxon>
        <taxon>Basidiomycota</taxon>
        <taxon>Agaricomycotina</taxon>
        <taxon>Agaricomycetes</taxon>
        <taxon>Agaricomycetidae</taxon>
        <taxon>Agaricales</taxon>
        <taxon>Tricholomatineae</taxon>
        <taxon>Lyophyllaceae</taxon>
        <taxon>Sphagnurus</taxon>
    </lineage>
</organism>
<dbReference type="Gene3D" id="3.40.50.1820">
    <property type="entry name" value="alpha/beta hydrolase"/>
    <property type="match status" value="1"/>
</dbReference>